<dbReference type="EMBL" id="VSSQ01107943">
    <property type="protein sequence ID" value="MPN46899.1"/>
    <property type="molecule type" value="Genomic_DNA"/>
</dbReference>
<organism evidence="2">
    <name type="scientific">bioreactor metagenome</name>
    <dbReference type="NCBI Taxonomy" id="1076179"/>
    <lineage>
        <taxon>unclassified sequences</taxon>
        <taxon>metagenomes</taxon>
        <taxon>ecological metagenomes</taxon>
    </lineage>
</organism>
<accession>A0A645I8Z4</accession>
<reference evidence="2" key="1">
    <citation type="submission" date="2019-08" db="EMBL/GenBank/DDBJ databases">
        <authorList>
            <person name="Kucharzyk K."/>
            <person name="Murdoch R.W."/>
            <person name="Higgins S."/>
            <person name="Loffler F."/>
        </authorList>
    </citation>
    <scope>NUCLEOTIDE SEQUENCE</scope>
</reference>
<feature type="transmembrane region" description="Helical" evidence="1">
    <location>
        <begin position="6"/>
        <end position="29"/>
    </location>
</feature>
<name>A0A645I8Z4_9ZZZZ</name>
<keyword evidence="1" id="KW-0472">Membrane</keyword>
<feature type="transmembrane region" description="Helical" evidence="1">
    <location>
        <begin position="41"/>
        <end position="66"/>
    </location>
</feature>
<proteinExistence type="predicted"/>
<comment type="caution">
    <text evidence="2">The sequence shown here is derived from an EMBL/GenBank/DDBJ whole genome shotgun (WGS) entry which is preliminary data.</text>
</comment>
<protein>
    <submittedName>
        <fullName evidence="2">Uncharacterized protein</fullName>
    </submittedName>
</protein>
<keyword evidence="1" id="KW-1133">Transmembrane helix</keyword>
<dbReference type="AlphaFoldDB" id="A0A645I8Z4"/>
<evidence type="ECO:0000313" key="2">
    <source>
        <dbReference type="EMBL" id="MPN46899.1"/>
    </source>
</evidence>
<gene>
    <name evidence="2" type="ORF">SDC9_194498</name>
</gene>
<keyword evidence="1" id="KW-0812">Transmembrane</keyword>
<sequence>MLLLVYGYLFNFFFYSVSVFIALLIIGKLGKVRPSGWQERAVMAVVCGAGVTLIQLISHAATVIYVNMRH</sequence>
<evidence type="ECO:0000256" key="1">
    <source>
        <dbReference type="SAM" id="Phobius"/>
    </source>
</evidence>